<dbReference type="EMBL" id="CYRY02020302">
    <property type="protein sequence ID" value="VCW97013.1"/>
    <property type="molecule type" value="Genomic_DNA"/>
</dbReference>
<accession>A0A9X9LUZ1</accession>
<protein>
    <submittedName>
        <fullName evidence="1">Uncharacterized protein</fullName>
    </submittedName>
</protein>
<evidence type="ECO:0000313" key="1">
    <source>
        <dbReference type="EMBL" id="VCW97013.1"/>
    </source>
</evidence>
<keyword evidence="2" id="KW-1185">Reference proteome</keyword>
<organism evidence="1 2">
    <name type="scientific">Gulo gulo</name>
    <name type="common">Wolverine</name>
    <name type="synonym">Gluton</name>
    <dbReference type="NCBI Taxonomy" id="48420"/>
    <lineage>
        <taxon>Eukaryota</taxon>
        <taxon>Metazoa</taxon>
        <taxon>Chordata</taxon>
        <taxon>Craniata</taxon>
        <taxon>Vertebrata</taxon>
        <taxon>Euteleostomi</taxon>
        <taxon>Mammalia</taxon>
        <taxon>Eutheria</taxon>
        <taxon>Laurasiatheria</taxon>
        <taxon>Carnivora</taxon>
        <taxon>Caniformia</taxon>
        <taxon>Musteloidea</taxon>
        <taxon>Mustelidae</taxon>
        <taxon>Guloninae</taxon>
        <taxon>Gulo</taxon>
    </lineage>
</organism>
<reference evidence="1 2" key="1">
    <citation type="submission" date="2018-10" db="EMBL/GenBank/DDBJ databases">
        <authorList>
            <person name="Ekblom R."/>
            <person name="Jareborg N."/>
        </authorList>
    </citation>
    <scope>NUCLEOTIDE SEQUENCE [LARGE SCALE GENOMIC DNA]</scope>
    <source>
        <tissue evidence="1">Muscle</tissue>
    </source>
</reference>
<evidence type="ECO:0000313" key="2">
    <source>
        <dbReference type="Proteomes" id="UP000269945"/>
    </source>
</evidence>
<gene>
    <name evidence="1" type="ORF">BN2614_LOCUS1</name>
</gene>
<proteinExistence type="predicted"/>
<dbReference type="AlphaFoldDB" id="A0A9X9LUZ1"/>
<dbReference type="Proteomes" id="UP000269945">
    <property type="component" value="Unassembled WGS sequence"/>
</dbReference>
<name>A0A9X9LUZ1_GULGU</name>
<sequence>PRQQCECILRQNRARRGTLKAVLHIQRQTGFTINTSPILINLMKGMRCAFHNPFRVKYNDAELRVNANAFSQKE</sequence>
<feature type="non-terminal residue" evidence="1">
    <location>
        <position position="1"/>
    </location>
</feature>
<comment type="caution">
    <text evidence="1">The sequence shown here is derived from an EMBL/GenBank/DDBJ whole genome shotgun (WGS) entry which is preliminary data.</text>
</comment>